<evidence type="ECO:0000313" key="2">
    <source>
        <dbReference type="Proteomes" id="UP000193834"/>
    </source>
</evidence>
<dbReference type="EMBL" id="FXAZ01000006">
    <property type="protein sequence ID" value="SMG55897.1"/>
    <property type="molecule type" value="Genomic_DNA"/>
</dbReference>
<sequence length="133" mass="15404">MSRNMELSLARQLSLVFEELESELLGITGGTLIVCIRNDMIGKFGVKHDALESKDDVLVPIRQGLQKNHLTSFRLMAMEALKRKKHWTHGEIVFDFTLRQDTLLVSTWFESNYNMSNLLEKFQYSDSPKGLRR</sequence>
<dbReference type="RefSeq" id="WP_085497280.1">
    <property type="nucleotide sequence ID" value="NZ_FXAZ01000006.1"/>
</dbReference>
<dbReference type="AlphaFoldDB" id="A0A1X7LQX8"/>
<dbReference type="STRING" id="1852522.SAMN06295960_4029"/>
<keyword evidence="2" id="KW-1185">Reference proteome</keyword>
<dbReference type="OrthoDB" id="2649617at2"/>
<accession>A0A1X7LQX8</accession>
<evidence type="ECO:0000313" key="1">
    <source>
        <dbReference type="EMBL" id="SMG55897.1"/>
    </source>
</evidence>
<proteinExistence type="predicted"/>
<dbReference type="Proteomes" id="UP000193834">
    <property type="component" value="Unassembled WGS sequence"/>
</dbReference>
<evidence type="ECO:0008006" key="3">
    <source>
        <dbReference type="Google" id="ProtNLM"/>
    </source>
</evidence>
<reference evidence="1 2" key="1">
    <citation type="submission" date="2017-04" db="EMBL/GenBank/DDBJ databases">
        <authorList>
            <person name="Afonso C.L."/>
            <person name="Miller P.J."/>
            <person name="Scott M.A."/>
            <person name="Spackman E."/>
            <person name="Goraichik I."/>
            <person name="Dimitrov K.M."/>
            <person name="Suarez D.L."/>
            <person name="Swayne D.E."/>
        </authorList>
    </citation>
    <scope>NUCLEOTIDE SEQUENCE [LARGE SCALE GENOMIC DNA]</scope>
    <source>
        <strain evidence="1 2">11</strain>
    </source>
</reference>
<gene>
    <name evidence="1" type="ORF">SAMN06295960_4029</name>
</gene>
<name>A0A1X7LQX8_9BACL</name>
<organism evidence="1 2">
    <name type="scientific">Paenibacillus aquistagni</name>
    <dbReference type="NCBI Taxonomy" id="1852522"/>
    <lineage>
        <taxon>Bacteria</taxon>
        <taxon>Bacillati</taxon>
        <taxon>Bacillota</taxon>
        <taxon>Bacilli</taxon>
        <taxon>Bacillales</taxon>
        <taxon>Paenibacillaceae</taxon>
        <taxon>Paenibacillus</taxon>
    </lineage>
</organism>
<protein>
    <recommendedName>
        <fullName evidence="3">O-methyltransferase</fullName>
    </recommendedName>
</protein>